<name>A0A017T2T7_9BACT</name>
<keyword evidence="2" id="KW-1185">Reference proteome</keyword>
<dbReference type="eggNOG" id="COG3772">
    <property type="taxonomic scope" value="Bacteria"/>
</dbReference>
<dbReference type="RefSeq" id="WP_044246967.1">
    <property type="nucleotide sequence ID" value="NZ_ASRX01000054.1"/>
</dbReference>
<sequence length="1536" mass="166594">MGIDQKITSDNYMQSAGGQVVRIWPIDRYAIPSRLTDRASEYHILKVPLLGQHYAKAGGTEGTGAQDWCGRTAASMTYNWYQLLEGGDPKARYISHWGQDRGYYLDLRLPTGSRAFHQKPDDPPFNEKVSGVKVGAGLEEVLQCTSNHLNAYPSSEKEQRDRYKKAEEIAESKPRVERAFKPMLDVLRGNNPVVFFSGFSTSDKQRDSAIHIILLTGYAYLPDTSGAEDLWLMVANPATFGNLVRIDASGIPPLLVAPSESNDLAALERLGPQHNLIRLDHGDWTNARAALGLIRARRLFQPNERSIMRYDLLMDYWAEGTTETWGRGGLFYYRDTPIEAPPEAVETSLRDMPVTFPFDGAGDAPSPVRYLFLNEKQPGGGYYPLGLHQNLHSGVHLRPLNPPGPLAPVRCLAPGYVVATRLSEALPAGFVNAGDNEGAEKRALVQEIAQGSNAFVLVRHVLDEIPDENHSGVSKTFTFYTLYMHLASPDWSQDEIAAEYAKVPWLNALVRRRNGTVIAIDPVPPTTYLPTTKPEETVLRGQTLGIIGATFVNEEKVDLHPNEPNRTVAVWQAPEGDVTEALDALASGKVLTFCRPSIVVGRGEALGYVQAADEGFLHWEILAPAGEPHGLEALLDFATEKLGLGADTFKRFQEKTENNFFDPADGELAELLGMLPDDDGDKEGKLDPEYDPSELVSLYQGPEGLVFTPGLPVDPQGTTGREVYPLKIALEDFRGAMPAGPQKLTMRFDPPDLPAQTVTFDPKKDQLEVQVPAAARKIIFETADCYIEIGSTRTTPEEDGALLRRLAGARLRQVVLAHLNGWSKEGLLAEMKARFESDDSELTPYAEATAFWAHDEVSVVGEDGNEKKLFADAPGEDQLAAKTKLAHAHPVIVGWLLGLLVKHNIARFRDEFPPVQGAQAVEKLLYLGWTPTYAEPRPRRVGDLVHAVAVASAPVEGAEALALQARIAGADAPIVIARRRYREGVIAEAVNCPFWGLVTLEVASQSPEVGQVALEVLVPELGVLGSPVKDRKAGTHTLTLHFTANPPVAIDGFVVMETWTVEAGATPEGQGSEASVSIPIQARRALPAQTGNLQYDETGQFIVAAKDGKKPISTNFAFSEYHAKRTGTEAFRVSRALVDLVQSVRTAYEAAQKKATATVADRNAAQVTLVAIAADGLSVRLKCSSDKKGYHARLAAAATECAKTPATAEDLGDEVRLTAPPPADDAPLVATFDASEAYGKLVAEASLGPTQELHVRFGVCFQNGGRLARVPTSDQAGKGTEDVTRGALRRTAPSGVLEAWEAAPSVKLRKAQFGAIRTTVQGSSLILSAALHGDAKDWAAAKPAFVYKDKDGKEKTLGDKSRNDNLLTATIASFGDKSHANAKLRFEARVTNPNALFNGEKIAIEPVSLDYDTTPRLEKPRLTWTATDLEVRCMALAFPTFNVLELGVYKLGATGEEDTLLGRVADFDNKNPKGAKYAGAPDGQGLLVGRIGRAAVAKSLAEGDRIRVELRRSEGNEKVLETKIKAVSAETTVPAA</sequence>
<dbReference type="OrthoDB" id="5502093at2"/>
<dbReference type="EMBL" id="ASRX01000054">
    <property type="protein sequence ID" value="EYF02881.1"/>
    <property type="molecule type" value="Genomic_DNA"/>
</dbReference>
<reference evidence="1 2" key="1">
    <citation type="submission" date="2013-05" db="EMBL/GenBank/DDBJ databases">
        <title>Genome assembly of Chondromyces apiculatus DSM 436.</title>
        <authorList>
            <person name="Sharma G."/>
            <person name="Khatri I."/>
            <person name="Kaur C."/>
            <person name="Mayilraj S."/>
            <person name="Subramanian S."/>
        </authorList>
    </citation>
    <scope>NUCLEOTIDE SEQUENCE [LARGE SCALE GENOMIC DNA]</scope>
    <source>
        <strain evidence="1 2">DSM 436</strain>
    </source>
</reference>
<evidence type="ECO:0000313" key="1">
    <source>
        <dbReference type="EMBL" id="EYF02881.1"/>
    </source>
</evidence>
<accession>A0A017T2T7</accession>
<evidence type="ECO:0000313" key="2">
    <source>
        <dbReference type="Proteomes" id="UP000019678"/>
    </source>
</evidence>
<proteinExistence type="predicted"/>
<comment type="caution">
    <text evidence="1">The sequence shown here is derived from an EMBL/GenBank/DDBJ whole genome shotgun (WGS) entry which is preliminary data.</text>
</comment>
<dbReference type="STRING" id="1192034.CAP_6461"/>
<organism evidence="1 2">
    <name type="scientific">Chondromyces apiculatus DSM 436</name>
    <dbReference type="NCBI Taxonomy" id="1192034"/>
    <lineage>
        <taxon>Bacteria</taxon>
        <taxon>Pseudomonadati</taxon>
        <taxon>Myxococcota</taxon>
        <taxon>Polyangia</taxon>
        <taxon>Polyangiales</taxon>
        <taxon>Polyangiaceae</taxon>
        <taxon>Chondromyces</taxon>
    </lineage>
</organism>
<protein>
    <submittedName>
        <fullName evidence="1">Uncharacterized protein</fullName>
    </submittedName>
</protein>
<dbReference type="Proteomes" id="UP000019678">
    <property type="component" value="Unassembled WGS sequence"/>
</dbReference>
<gene>
    <name evidence="1" type="ORF">CAP_6461</name>
</gene>